<gene>
    <name evidence="1" type="ORF">Z517_02937</name>
</gene>
<dbReference type="RefSeq" id="XP_013287499.1">
    <property type="nucleotide sequence ID" value="XM_013432045.1"/>
</dbReference>
<dbReference type="AlphaFoldDB" id="A0A0D2E0U1"/>
<dbReference type="VEuPathDB" id="FungiDB:Z517_02937"/>
<dbReference type="STRING" id="1442368.A0A0D2E0U1"/>
<evidence type="ECO:0000313" key="1">
    <source>
        <dbReference type="EMBL" id="KIW83691.1"/>
    </source>
</evidence>
<dbReference type="HOGENOM" id="CLU_2413302_0_0_1"/>
<dbReference type="EMBL" id="KN846970">
    <property type="protein sequence ID" value="KIW83691.1"/>
    <property type="molecule type" value="Genomic_DNA"/>
</dbReference>
<dbReference type="Proteomes" id="UP000053029">
    <property type="component" value="Unassembled WGS sequence"/>
</dbReference>
<accession>A0A0D2E0U1</accession>
<sequence>MPNAATQHSIRITKRDIVKLLGEDSKQPAPGGHPSVLVDRQSAAFAPNLVGAMATCVEREQDRKDIELWCVLGTIAGSAAGAERGAVAIFSV</sequence>
<keyword evidence="2" id="KW-1185">Reference proteome</keyword>
<name>A0A0D2E0U1_9EURO</name>
<evidence type="ECO:0000313" key="2">
    <source>
        <dbReference type="Proteomes" id="UP000053029"/>
    </source>
</evidence>
<reference evidence="1 2" key="1">
    <citation type="submission" date="2015-01" db="EMBL/GenBank/DDBJ databases">
        <title>The Genome Sequence of Fonsecaea pedrosoi CBS 271.37.</title>
        <authorList>
            <consortium name="The Broad Institute Genomics Platform"/>
            <person name="Cuomo C."/>
            <person name="de Hoog S."/>
            <person name="Gorbushina A."/>
            <person name="Stielow B."/>
            <person name="Teixiera M."/>
            <person name="Abouelleil A."/>
            <person name="Chapman S.B."/>
            <person name="Priest M."/>
            <person name="Young S.K."/>
            <person name="Wortman J."/>
            <person name="Nusbaum C."/>
            <person name="Birren B."/>
        </authorList>
    </citation>
    <scope>NUCLEOTIDE SEQUENCE [LARGE SCALE GENOMIC DNA]</scope>
    <source>
        <strain evidence="1 2">CBS 271.37</strain>
    </source>
</reference>
<proteinExistence type="predicted"/>
<organism evidence="1 2">
    <name type="scientific">Fonsecaea pedrosoi CBS 271.37</name>
    <dbReference type="NCBI Taxonomy" id="1442368"/>
    <lineage>
        <taxon>Eukaryota</taxon>
        <taxon>Fungi</taxon>
        <taxon>Dikarya</taxon>
        <taxon>Ascomycota</taxon>
        <taxon>Pezizomycotina</taxon>
        <taxon>Eurotiomycetes</taxon>
        <taxon>Chaetothyriomycetidae</taxon>
        <taxon>Chaetothyriales</taxon>
        <taxon>Herpotrichiellaceae</taxon>
        <taxon>Fonsecaea</taxon>
    </lineage>
</organism>
<protein>
    <submittedName>
        <fullName evidence="1">Uncharacterized protein</fullName>
    </submittedName>
</protein>
<dbReference type="GeneID" id="25302427"/>